<dbReference type="GO" id="GO:0005829">
    <property type="term" value="C:cytosol"/>
    <property type="evidence" value="ECO:0007669"/>
    <property type="project" value="TreeGrafter"/>
</dbReference>
<dbReference type="PANTHER" id="PTHR34982">
    <property type="entry name" value="YOP PROTEINS TRANSLOCATION PROTEIN L"/>
    <property type="match status" value="1"/>
</dbReference>
<dbReference type="PANTHER" id="PTHR34982:SF1">
    <property type="entry name" value="FLAGELLAR ASSEMBLY PROTEIN FLIH"/>
    <property type="match status" value="1"/>
</dbReference>
<feature type="domain" description="Flagellar assembly protein FliH/Type III secretion system HrpE" evidence="9">
    <location>
        <begin position="130"/>
        <end position="245"/>
    </location>
</feature>
<dbReference type="InterPro" id="IPR018035">
    <property type="entry name" value="Flagellar_FliH/T3SS_HrpE"/>
</dbReference>
<keyword evidence="6" id="KW-0653">Protein transport</keyword>
<evidence type="ECO:0000256" key="7">
    <source>
        <dbReference type="ARBA" id="ARBA00023225"/>
    </source>
</evidence>
<dbReference type="STRING" id="639282.DEFDS_0524"/>
<dbReference type="AlphaFoldDB" id="D3PBP5"/>
<evidence type="ECO:0000256" key="4">
    <source>
        <dbReference type="ARBA" id="ARBA00022448"/>
    </source>
</evidence>
<proteinExistence type="inferred from homology"/>
<organism evidence="10 11">
    <name type="scientific">Deferribacter desulfuricans (strain DSM 14783 / JCM 11476 / NBRC 101012 / SSM1)</name>
    <dbReference type="NCBI Taxonomy" id="639282"/>
    <lineage>
        <taxon>Bacteria</taxon>
        <taxon>Pseudomonadati</taxon>
        <taxon>Deferribacterota</taxon>
        <taxon>Deferribacteres</taxon>
        <taxon>Deferribacterales</taxon>
        <taxon>Deferribacteraceae</taxon>
        <taxon>Deferribacter</taxon>
    </lineage>
</organism>
<dbReference type="Proteomes" id="UP000001520">
    <property type="component" value="Chromosome"/>
</dbReference>
<dbReference type="Pfam" id="PF02108">
    <property type="entry name" value="FliH"/>
    <property type="match status" value="1"/>
</dbReference>
<dbReference type="GO" id="GO:0044781">
    <property type="term" value="P:bacterial-type flagellum organization"/>
    <property type="evidence" value="ECO:0007669"/>
    <property type="project" value="UniProtKB-KW"/>
</dbReference>
<gene>
    <name evidence="10" type="primary">fliH</name>
    <name evidence="10" type="ordered locus">DEFDS_0524</name>
</gene>
<accession>D3PBP5</accession>
<evidence type="ECO:0000256" key="1">
    <source>
        <dbReference type="ARBA" id="ARBA00003041"/>
    </source>
</evidence>
<dbReference type="InterPro" id="IPR051472">
    <property type="entry name" value="T3SS_Stator/FliH"/>
</dbReference>
<sequence length="258" mass="30029">MPKKIIRAEENYKIESFNFKVFRSVQRGVTQYVFKSFDSDSNLEDDSTISGKNDKIEEVIEDTKKDQIAIDKDNYKPQNSEPIDIEEVKSKAREEGYNEGYEKGLQNGLKKAEEYKKEYEAKKDDYLEVLKNGVREAITKIDEVKKAVLSLDEELPNIVLNYIKEIIGVERKLNDELIVSVFKKHMEKIKNATNVIIYVNPDDLDILKSEFNDFDFVPDENVNKGGFRVKTNIGEFDFTIETLMKNFEKTLYEEIETS</sequence>
<dbReference type="KEGG" id="ddf:DEFDS_0524"/>
<evidence type="ECO:0000256" key="3">
    <source>
        <dbReference type="ARBA" id="ARBA00016507"/>
    </source>
</evidence>
<evidence type="ECO:0000313" key="11">
    <source>
        <dbReference type="Proteomes" id="UP000001520"/>
    </source>
</evidence>
<evidence type="ECO:0000313" key="10">
    <source>
        <dbReference type="EMBL" id="BAI80018.1"/>
    </source>
</evidence>
<keyword evidence="4" id="KW-0813">Transport</keyword>
<keyword evidence="5" id="KW-1005">Bacterial flagellum biogenesis</keyword>
<protein>
    <recommendedName>
        <fullName evidence="3">Flagellar assembly protein FliH</fullName>
    </recommendedName>
</protein>
<dbReference type="RefSeq" id="WP_013007266.1">
    <property type="nucleotide sequence ID" value="NC_013939.1"/>
</dbReference>
<dbReference type="SUPFAM" id="SSF160527">
    <property type="entry name" value="V-type ATPase subunit E-like"/>
    <property type="match status" value="1"/>
</dbReference>
<dbReference type="eggNOG" id="COG1317">
    <property type="taxonomic scope" value="Bacteria"/>
</dbReference>
<comment type="similarity">
    <text evidence="2">Belongs to the FliH family.</text>
</comment>
<comment type="function">
    <text evidence="1">Needed for flagellar regrowth and assembly.</text>
</comment>
<keyword evidence="10" id="KW-0969">Cilium</keyword>
<keyword evidence="7" id="KW-1006">Bacterial flagellum protein export</keyword>
<dbReference type="HOGENOM" id="CLU_1084545_0_0_0"/>
<evidence type="ECO:0000256" key="6">
    <source>
        <dbReference type="ARBA" id="ARBA00022927"/>
    </source>
</evidence>
<keyword evidence="11" id="KW-1185">Reference proteome</keyword>
<keyword evidence="10" id="KW-0966">Cell projection</keyword>
<evidence type="ECO:0000256" key="8">
    <source>
        <dbReference type="SAM" id="Coils"/>
    </source>
</evidence>
<evidence type="ECO:0000256" key="5">
    <source>
        <dbReference type="ARBA" id="ARBA00022795"/>
    </source>
</evidence>
<keyword evidence="10" id="KW-0282">Flagellum</keyword>
<name>D3PBP5_DEFDS</name>
<evidence type="ECO:0000259" key="9">
    <source>
        <dbReference type="Pfam" id="PF02108"/>
    </source>
</evidence>
<evidence type="ECO:0000256" key="2">
    <source>
        <dbReference type="ARBA" id="ARBA00006602"/>
    </source>
</evidence>
<feature type="coiled-coil region" evidence="8">
    <location>
        <begin position="102"/>
        <end position="154"/>
    </location>
</feature>
<dbReference type="EMBL" id="AP011529">
    <property type="protein sequence ID" value="BAI80018.1"/>
    <property type="molecule type" value="Genomic_DNA"/>
</dbReference>
<keyword evidence="8" id="KW-0175">Coiled coil</keyword>
<reference evidence="10 11" key="1">
    <citation type="journal article" date="2010" name="DNA Res.">
        <title>Bacterial lifestyle in a deep-sea hydrothermal vent chimney revealed by the genome sequence of the thermophilic bacterium Deferribacter desulfuricans SSM1.</title>
        <authorList>
            <person name="Takaki Y."/>
            <person name="Shimamura S."/>
            <person name="Nakagawa S."/>
            <person name="Fukuhara Y."/>
            <person name="Horikawa H."/>
            <person name="Ankai A."/>
            <person name="Harada T."/>
            <person name="Hosoyama A."/>
            <person name="Oguchi A."/>
            <person name="Fukui S."/>
            <person name="Fujita N."/>
            <person name="Takami H."/>
            <person name="Takai K."/>
        </authorList>
    </citation>
    <scope>NUCLEOTIDE SEQUENCE [LARGE SCALE GENOMIC DNA]</scope>
    <source>
        <strain evidence="11">DSM 14783 / JCM 11476 / NBRC 101012 / SSM1</strain>
    </source>
</reference>
<dbReference type="GO" id="GO:0015031">
    <property type="term" value="P:protein transport"/>
    <property type="evidence" value="ECO:0007669"/>
    <property type="project" value="UniProtKB-KW"/>
</dbReference>